<sequence length="405" mass="47441">MKRIEHLWFARCAEFWKEALQYGSYVARSGFTAFLFGIFIVGIYFYNKVLETLPTSFPYAWITTPVILLALVISPIRTFIKTADAVFLLPAEKQMNDYFRKSWIYSFMIQSAFVIIACLAVWPLYRHCLGESKEPLWALLLFLLLNKALHSVISWQEGRMVYKRHRDQLKVLRWLLTLIIVYSLFVYGLLLALAALLLSSCIIWITLRGTPLHTINWDHLIKTEQKHLAAHYLFYSWFIDVPQRVTPPKHRALWSQWTKLYAFLSSNTFLYLYTKTLLRSELFGIIQRLTLLGLILLITTPNVTAKIIIYGIVIFISTVQTSSLDQQHRYSFWLLLYPLQPEWRTQALAKILFSTTAFQSLLLTITLLCVNVSFLLAVFCLSLSWLLCALYSFVIYPRKLRRRLF</sequence>
<evidence type="ECO:0000313" key="2">
    <source>
        <dbReference type="EMBL" id="QGQ93671.1"/>
    </source>
</evidence>
<feature type="transmembrane region" description="Helical" evidence="1">
    <location>
        <begin position="103"/>
        <end position="124"/>
    </location>
</feature>
<dbReference type="EMBL" id="CP034235">
    <property type="protein sequence ID" value="QGQ93671.1"/>
    <property type="molecule type" value="Genomic_DNA"/>
</dbReference>
<dbReference type="GO" id="GO:0016020">
    <property type="term" value="C:membrane"/>
    <property type="evidence" value="ECO:0007669"/>
    <property type="project" value="InterPro"/>
</dbReference>
<keyword evidence="1" id="KW-0472">Membrane</keyword>
<evidence type="ECO:0000256" key="1">
    <source>
        <dbReference type="SAM" id="Phobius"/>
    </source>
</evidence>
<name>A0A6B8RA61_9BACL</name>
<dbReference type="Pfam" id="PF05975">
    <property type="entry name" value="EcsB"/>
    <property type="match status" value="1"/>
</dbReference>
<keyword evidence="1" id="KW-0812">Transmembrane</keyword>
<reference evidence="3" key="1">
    <citation type="submission" date="2018-11" db="EMBL/GenBank/DDBJ databases">
        <title>Complete genome sequence of Paenibacillus sp. ML311-T8.</title>
        <authorList>
            <person name="Nam Y.-D."/>
            <person name="Kang J."/>
            <person name="Chung W.-H."/>
            <person name="Park Y.S."/>
        </authorList>
    </citation>
    <scope>NUCLEOTIDE SEQUENCE [LARGE SCALE GENOMIC DNA]</scope>
    <source>
        <strain evidence="3">ML311-T8</strain>
    </source>
</reference>
<keyword evidence="3" id="KW-1185">Reference proteome</keyword>
<dbReference type="Proteomes" id="UP000426246">
    <property type="component" value="Chromosome"/>
</dbReference>
<dbReference type="RefSeq" id="WP_155698653.1">
    <property type="nucleotide sequence ID" value="NZ_CP034235.1"/>
</dbReference>
<gene>
    <name evidence="2" type="ORF">EHS13_01425</name>
</gene>
<feature type="transmembrane region" description="Helical" evidence="1">
    <location>
        <begin position="58"/>
        <end position="80"/>
    </location>
</feature>
<keyword evidence="1" id="KW-1133">Transmembrane helix</keyword>
<protein>
    <submittedName>
        <fullName evidence="2">ABC transporter permease</fullName>
    </submittedName>
</protein>
<organism evidence="2 3">
    <name type="scientific">Paenibacillus psychroresistens</name>
    <dbReference type="NCBI Taxonomy" id="1778678"/>
    <lineage>
        <taxon>Bacteria</taxon>
        <taxon>Bacillati</taxon>
        <taxon>Bacillota</taxon>
        <taxon>Bacilli</taxon>
        <taxon>Bacillales</taxon>
        <taxon>Paenibacillaceae</taxon>
        <taxon>Paenibacillus</taxon>
    </lineage>
</organism>
<dbReference type="OrthoDB" id="2447941at2"/>
<proteinExistence type="predicted"/>
<accession>A0A6B8RA61</accession>
<feature type="transmembrane region" description="Helical" evidence="1">
    <location>
        <begin position="174"/>
        <end position="207"/>
    </location>
</feature>
<feature type="transmembrane region" description="Helical" evidence="1">
    <location>
        <begin position="374"/>
        <end position="396"/>
    </location>
</feature>
<dbReference type="KEGG" id="ppsc:EHS13_01425"/>
<feature type="transmembrane region" description="Helical" evidence="1">
    <location>
        <begin position="254"/>
        <end position="273"/>
    </location>
</feature>
<feature type="transmembrane region" description="Helical" evidence="1">
    <location>
        <begin position="136"/>
        <end position="153"/>
    </location>
</feature>
<dbReference type="InterPro" id="IPR010288">
    <property type="entry name" value="EcsB_ABC"/>
</dbReference>
<dbReference type="AlphaFoldDB" id="A0A6B8RA61"/>
<evidence type="ECO:0000313" key="3">
    <source>
        <dbReference type="Proteomes" id="UP000426246"/>
    </source>
</evidence>
<dbReference type="PIRSF" id="PIRSF037259">
    <property type="entry name" value="EcsB_ABC"/>
    <property type="match status" value="1"/>
</dbReference>
<feature type="transmembrane region" description="Helical" evidence="1">
    <location>
        <begin position="25"/>
        <end position="46"/>
    </location>
</feature>